<evidence type="ECO:0000313" key="3">
    <source>
        <dbReference type="EMBL" id="CAE8653715.1"/>
    </source>
</evidence>
<dbReference type="EMBL" id="CAJNNW010011874">
    <property type="protein sequence ID" value="CAE8653715.1"/>
    <property type="molecule type" value="Genomic_DNA"/>
</dbReference>
<dbReference type="Proteomes" id="UP000626109">
    <property type="component" value="Unassembled WGS sequence"/>
</dbReference>
<proteinExistence type="predicted"/>
<evidence type="ECO:0000313" key="2">
    <source>
        <dbReference type="EMBL" id="CAE8618775.1"/>
    </source>
</evidence>
<feature type="region of interest" description="Disordered" evidence="1">
    <location>
        <begin position="183"/>
        <end position="208"/>
    </location>
</feature>
<gene>
    <name evidence="2" type="ORF">PGLA1383_LOCUS36372</name>
    <name evidence="3" type="ORF">PGLA2088_LOCUS10574</name>
</gene>
<dbReference type="Proteomes" id="UP000654075">
    <property type="component" value="Unassembled WGS sequence"/>
</dbReference>
<feature type="region of interest" description="Disordered" evidence="1">
    <location>
        <begin position="114"/>
        <end position="140"/>
    </location>
</feature>
<dbReference type="AlphaFoldDB" id="A0A813FXM3"/>
<protein>
    <submittedName>
        <fullName evidence="2">Uncharacterized protein</fullName>
    </submittedName>
</protein>
<comment type="caution">
    <text evidence="2">The sequence shown here is derived from an EMBL/GenBank/DDBJ whole genome shotgun (WGS) entry which is preliminary data.</text>
</comment>
<organism evidence="2 4">
    <name type="scientific">Polarella glacialis</name>
    <name type="common">Dinoflagellate</name>
    <dbReference type="NCBI Taxonomy" id="89957"/>
    <lineage>
        <taxon>Eukaryota</taxon>
        <taxon>Sar</taxon>
        <taxon>Alveolata</taxon>
        <taxon>Dinophyceae</taxon>
        <taxon>Suessiales</taxon>
        <taxon>Suessiaceae</taxon>
        <taxon>Polarella</taxon>
    </lineage>
</organism>
<dbReference type="EMBL" id="CAJNNV010026675">
    <property type="protein sequence ID" value="CAE8618775.1"/>
    <property type="molecule type" value="Genomic_DNA"/>
</dbReference>
<evidence type="ECO:0000313" key="4">
    <source>
        <dbReference type="Proteomes" id="UP000654075"/>
    </source>
</evidence>
<evidence type="ECO:0000256" key="1">
    <source>
        <dbReference type="SAM" id="MobiDB-lite"/>
    </source>
</evidence>
<name>A0A813FXM3_POLGL</name>
<sequence>MTTAECASSTVNAVEVILQINYLGRQLRTSISVGVLGKQIQVLEVLASLVAVNQDKTLVLDKFIHDIDSIRRHASKAAARTARNRAAKKGSKVEPIIEGSKEDDDIFQLPSALFEQPTDPEAGSAIDASSEGSKDEDSCPCSRYCRDPAAPCSAVPQGCSEELQYLPHQPEQNELPQEFWAPSKPQLATPEPRSPTKTASDGRSKMSWPTCLRMPTILRKNSRSKDQYSGLKSGESAWAEDFSVSQGVVPAGDM</sequence>
<accession>A0A813FXM3</accession>
<keyword evidence="4" id="KW-1185">Reference proteome</keyword>
<reference evidence="2" key="1">
    <citation type="submission" date="2021-02" db="EMBL/GenBank/DDBJ databases">
        <authorList>
            <person name="Dougan E. K."/>
            <person name="Rhodes N."/>
            <person name="Thang M."/>
            <person name="Chan C."/>
        </authorList>
    </citation>
    <scope>NUCLEOTIDE SEQUENCE</scope>
</reference>